<dbReference type="EMBL" id="NNAY01000966">
    <property type="protein sequence ID" value="OXU25691.1"/>
    <property type="molecule type" value="Genomic_DNA"/>
</dbReference>
<evidence type="ECO:0000313" key="3">
    <source>
        <dbReference type="Proteomes" id="UP000215335"/>
    </source>
</evidence>
<comment type="caution">
    <text evidence="2">The sequence shown here is derived from an EMBL/GenBank/DDBJ whole genome shotgun (WGS) entry which is preliminary data.</text>
</comment>
<feature type="domain" description="Death" evidence="1">
    <location>
        <begin position="165"/>
        <end position="251"/>
    </location>
</feature>
<dbReference type="OrthoDB" id="100767at2759"/>
<dbReference type="SUPFAM" id="SSF47986">
    <property type="entry name" value="DEATH domain"/>
    <property type="match status" value="1"/>
</dbReference>
<name>A0A232F4J6_9HYME</name>
<reference evidence="2 3" key="1">
    <citation type="journal article" date="2017" name="Curr. Biol.">
        <title>The Evolution of Venom by Co-option of Single-Copy Genes.</title>
        <authorList>
            <person name="Martinson E.O."/>
            <person name="Mrinalini"/>
            <person name="Kelkar Y.D."/>
            <person name="Chang C.H."/>
            <person name="Werren J.H."/>
        </authorList>
    </citation>
    <scope>NUCLEOTIDE SEQUENCE [LARGE SCALE GENOMIC DNA]</scope>
    <source>
        <strain evidence="2 3">Alberta</strain>
        <tissue evidence="2">Whole body</tissue>
    </source>
</reference>
<dbReference type="InterPro" id="IPR011029">
    <property type="entry name" value="DEATH-like_dom_sf"/>
</dbReference>
<gene>
    <name evidence="2" type="ORF">TSAR_012610</name>
</gene>
<evidence type="ECO:0000313" key="2">
    <source>
        <dbReference type="EMBL" id="OXU25691.1"/>
    </source>
</evidence>
<dbReference type="PROSITE" id="PS50017">
    <property type="entry name" value="DEATH_DOMAIN"/>
    <property type="match status" value="1"/>
</dbReference>
<dbReference type="CDD" id="cd01670">
    <property type="entry name" value="Death"/>
    <property type="match status" value="1"/>
</dbReference>
<protein>
    <recommendedName>
        <fullName evidence="1">Death domain-containing protein</fullName>
    </recommendedName>
</protein>
<keyword evidence="3" id="KW-1185">Reference proteome</keyword>
<dbReference type="Gene3D" id="1.10.533.10">
    <property type="entry name" value="Death Domain, Fas"/>
    <property type="match status" value="2"/>
</dbReference>
<sequence length="252" mass="29575">MTVDMQKYTELLQDFSAISQAYINQETLDKLKARYKETINSKRVLENIVNIDSLLKVLEKRGVLQYNEISVLHQIAEIVQNSSIDDLIVNYEHWSTENFTTEINDLYSCAIVPGVEQQTNTSSNKFEPKMPLFRPNVNLEYSANHSSVYSSTTPVSRADREKELQSLVVNRISRKIGRYWADVSRRLNIEEAYIEDIENRYIEETHSHEKMFKEALKIYFSEKNSNWKRDLMTALESSKRKDLKEEVEKIVY</sequence>
<evidence type="ECO:0000259" key="1">
    <source>
        <dbReference type="PROSITE" id="PS50017"/>
    </source>
</evidence>
<organism evidence="2 3">
    <name type="scientific">Trichomalopsis sarcophagae</name>
    <dbReference type="NCBI Taxonomy" id="543379"/>
    <lineage>
        <taxon>Eukaryota</taxon>
        <taxon>Metazoa</taxon>
        <taxon>Ecdysozoa</taxon>
        <taxon>Arthropoda</taxon>
        <taxon>Hexapoda</taxon>
        <taxon>Insecta</taxon>
        <taxon>Pterygota</taxon>
        <taxon>Neoptera</taxon>
        <taxon>Endopterygota</taxon>
        <taxon>Hymenoptera</taxon>
        <taxon>Apocrita</taxon>
        <taxon>Proctotrupomorpha</taxon>
        <taxon>Chalcidoidea</taxon>
        <taxon>Pteromalidae</taxon>
        <taxon>Pteromalinae</taxon>
        <taxon>Trichomalopsis</taxon>
    </lineage>
</organism>
<accession>A0A232F4J6</accession>
<dbReference type="GO" id="GO:0007165">
    <property type="term" value="P:signal transduction"/>
    <property type="evidence" value="ECO:0007669"/>
    <property type="project" value="InterPro"/>
</dbReference>
<dbReference type="InterPro" id="IPR000488">
    <property type="entry name" value="Death_dom"/>
</dbReference>
<dbReference type="AlphaFoldDB" id="A0A232F4J6"/>
<dbReference type="Proteomes" id="UP000215335">
    <property type="component" value="Unassembled WGS sequence"/>
</dbReference>
<dbReference type="Pfam" id="PF00531">
    <property type="entry name" value="Death"/>
    <property type="match status" value="1"/>
</dbReference>
<proteinExistence type="predicted"/>
<dbReference type="STRING" id="543379.A0A232F4J6"/>